<dbReference type="EMBL" id="MKXG01000094">
    <property type="protein sequence ID" value="PJZ16924.1"/>
    <property type="molecule type" value="Genomic_DNA"/>
</dbReference>
<keyword evidence="1" id="KW-0472">Membrane</keyword>
<accession>A0A2M9WNE0</accession>
<feature type="transmembrane region" description="Helical" evidence="1">
    <location>
        <begin position="23"/>
        <end position="42"/>
    </location>
</feature>
<protein>
    <submittedName>
        <fullName evidence="2">Uncharacterized protein</fullName>
    </submittedName>
</protein>
<keyword evidence="1" id="KW-0812">Transmembrane</keyword>
<feature type="transmembrane region" description="Helical" evidence="1">
    <location>
        <begin position="84"/>
        <end position="102"/>
    </location>
</feature>
<gene>
    <name evidence="2" type="ORF">BHU41_08115</name>
</gene>
<name>A0A2M9WNE0_9LACO</name>
<reference evidence="2 3" key="1">
    <citation type="submission" date="2016-10" db="EMBL/GenBank/DDBJ databases">
        <title>WGS of isloates from the oral cavity of healthy individuals.</title>
        <authorList>
            <person name="Sharma S."/>
            <person name="Pal V.K."/>
            <person name="Patil P.B."/>
            <person name="Korpole S."/>
            <person name="Grover V."/>
        </authorList>
    </citation>
    <scope>NUCLEOTIDE SEQUENCE [LARGE SCALE GENOMIC DNA]</scope>
    <source>
        <strain evidence="2 3">DISK12</strain>
    </source>
</reference>
<sequence>MLGVGGDLFFHDHYFMWPPGSDAYSNFIGGWGLCTGVGLIVVGLKKQIPIKLNLFLLVFTSTFWGFEIFMELMHSIIFYDPGRMLALFFEGLGYLLLTFLMIRESPTTKRKDIDRRE</sequence>
<dbReference type="Proteomes" id="UP000231914">
    <property type="component" value="Unassembled WGS sequence"/>
</dbReference>
<keyword evidence="1" id="KW-1133">Transmembrane helix</keyword>
<comment type="caution">
    <text evidence="2">The sequence shown here is derived from an EMBL/GenBank/DDBJ whole genome shotgun (WGS) entry which is preliminary data.</text>
</comment>
<evidence type="ECO:0000313" key="3">
    <source>
        <dbReference type="Proteomes" id="UP000231914"/>
    </source>
</evidence>
<organism evidence="2 3">
    <name type="scientific">Lactobacillus crispatus</name>
    <dbReference type="NCBI Taxonomy" id="47770"/>
    <lineage>
        <taxon>Bacteria</taxon>
        <taxon>Bacillati</taxon>
        <taxon>Bacillota</taxon>
        <taxon>Bacilli</taxon>
        <taxon>Lactobacillales</taxon>
        <taxon>Lactobacillaceae</taxon>
        <taxon>Lactobacillus</taxon>
    </lineage>
</organism>
<evidence type="ECO:0000256" key="1">
    <source>
        <dbReference type="SAM" id="Phobius"/>
    </source>
</evidence>
<evidence type="ECO:0000313" key="2">
    <source>
        <dbReference type="EMBL" id="PJZ16924.1"/>
    </source>
</evidence>
<proteinExistence type="predicted"/>
<dbReference type="AlphaFoldDB" id="A0A2M9WNE0"/>
<feature type="transmembrane region" description="Helical" evidence="1">
    <location>
        <begin position="54"/>
        <end position="78"/>
    </location>
</feature>